<keyword evidence="1" id="KW-0812">Transmembrane</keyword>
<protein>
    <submittedName>
        <fullName evidence="2">Uncharacterized protein</fullName>
    </submittedName>
</protein>
<sequence length="106" mass="11835">LSDHDGHSTPVEYSYSGKILLDDSEYNELKHLLAQPEVRISTLDVYSSEEHLVNFRVRAPAGIQFDYGEIVYTVWKHTPLWDGSIVLISLSVVALLVIGCSYAPEG</sequence>
<organism evidence="2">
    <name type="scientific">marine sediment metagenome</name>
    <dbReference type="NCBI Taxonomy" id="412755"/>
    <lineage>
        <taxon>unclassified sequences</taxon>
        <taxon>metagenomes</taxon>
        <taxon>ecological metagenomes</taxon>
    </lineage>
</organism>
<evidence type="ECO:0000256" key="1">
    <source>
        <dbReference type="SAM" id="Phobius"/>
    </source>
</evidence>
<keyword evidence="1" id="KW-1133">Transmembrane helix</keyword>
<reference evidence="2" key="1">
    <citation type="journal article" date="2015" name="Nature">
        <title>Complex archaea that bridge the gap between prokaryotes and eukaryotes.</title>
        <authorList>
            <person name="Spang A."/>
            <person name="Saw J.H."/>
            <person name="Jorgensen S.L."/>
            <person name="Zaremba-Niedzwiedzka K."/>
            <person name="Martijn J."/>
            <person name="Lind A.E."/>
            <person name="van Eijk R."/>
            <person name="Schleper C."/>
            <person name="Guy L."/>
            <person name="Ettema T.J."/>
        </authorList>
    </citation>
    <scope>NUCLEOTIDE SEQUENCE</scope>
</reference>
<keyword evidence="1" id="KW-0472">Membrane</keyword>
<feature type="non-terminal residue" evidence="2">
    <location>
        <position position="1"/>
    </location>
</feature>
<comment type="caution">
    <text evidence="2">The sequence shown here is derived from an EMBL/GenBank/DDBJ whole genome shotgun (WGS) entry which is preliminary data.</text>
</comment>
<accession>A0A0F9E3L4</accession>
<feature type="transmembrane region" description="Helical" evidence="1">
    <location>
        <begin position="85"/>
        <end position="104"/>
    </location>
</feature>
<dbReference type="EMBL" id="LAZR01038785">
    <property type="protein sequence ID" value="KKL18658.1"/>
    <property type="molecule type" value="Genomic_DNA"/>
</dbReference>
<gene>
    <name evidence="2" type="ORF">LCGC14_2473350</name>
</gene>
<proteinExistence type="predicted"/>
<dbReference type="AlphaFoldDB" id="A0A0F9E3L4"/>
<name>A0A0F9E3L4_9ZZZZ</name>
<evidence type="ECO:0000313" key="2">
    <source>
        <dbReference type="EMBL" id="KKL18658.1"/>
    </source>
</evidence>